<feature type="transmembrane region" description="Helical" evidence="2">
    <location>
        <begin position="177"/>
        <end position="198"/>
    </location>
</feature>
<dbReference type="PANTHER" id="PTHR22911:SF137">
    <property type="entry name" value="SOLUTE CARRIER FAMILY 35 MEMBER G2-RELATED"/>
    <property type="match status" value="1"/>
</dbReference>
<dbReference type="AlphaFoldDB" id="A0A173LYB6"/>
<dbReference type="Proteomes" id="UP000243847">
    <property type="component" value="Chromosome sequence1"/>
</dbReference>
<feature type="transmembrane region" description="Helical" evidence="2">
    <location>
        <begin position="147"/>
        <end position="165"/>
    </location>
</feature>
<proteinExistence type="inferred from homology"/>
<dbReference type="GO" id="GO:0016020">
    <property type="term" value="C:membrane"/>
    <property type="evidence" value="ECO:0007669"/>
    <property type="project" value="InterPro"/>
</dbReference>
<feature type="transmembrane region" description="Helical" evidence="2">
    <location>
        <begin position="231"/>
        <end position="252"/>
    </location>
</feature>
<dbReference type="SUPFAM" id="SSF103481">
    <property type="entry name" value="Multidrug resistance efflux transporter EmrE"/>
    <property type="match status" value="1"/>
</dbReference>
<feature type="transmembrane region" description="Helical" evidence="2">
    <location>
        <begin position="286"/>
        <end position="303"/>
    </location>
</feature>
<feature type="transmembrane region" description="Helical" evidence="2">
    <location>
        <begin position="6"/>
        <end position="24"/>
    </location>
</feature>
<feature type="transmembrane region" description="Helical" evidence="2">
    <location>
        <begin position="258"/>
        <end position="279"/>
    </location>
</feature>
<keyword evidence="2" id="KW-0472">Membrane</keyword>
<feature type="transmembrane region" description="Helical" evidence="2">
    <location>
        <begin position="31"/>
        <end position="54"/>
    </location>
</feature>
<dbReference type="Pfam" id="PF00892">
    <property type="entry name" value="EamA"/>
    <property type="match status" value="1"/>
</dbReference>
<evidence type="ECO:0000259" key="3">
    <source>
        <dbReference type="Pfam" id="PF00892"/>
    </source>
</evidence>
<evidence type="ECO:0000313" key="4">
    <source>
        <dbReference type="EMBL" id="BAU99842.1"/>
    </source>
</evidence>
<accession>A0A173LYB6</accession>
<dbReference type="KEGG" id="amin:AUMI_113000"/>
<evidence type="ECO:0000256" key="1">
    <source>
        <dbReference type="ARBA" id="ARBA00007362"/>
    </source>
</evidence>
<feature type="domain" description="EamA" evidence="3">
    <location>
        <begin position="146"/>
        <end position="302"/>
    </location>
</feature>
<gene>
    <name evidence="4" type="ORF">AUMI_113000</name>
</gene>
<name>A0A173LYB6_9MICO</name>
<dbReference type="RefSeq" id="WP_096382728.1">
    <property type="nucleotide sequence ID" value="NZ_AP017457.1"/>
</dbReference>
<feature type="transmembrane region" description="Helical" evidence="2">
    <location>
        <begin position="89"/>
        <end position="108"/>
    </location>
</feature>
<dbReference type="PANTHER" id="PTHR22911">
    <property type="entry name" value="ACYL-MALONYL CONDENSING ENZYME-RELATED"/>
    <property type="match status" value="1"/>
</dbReference>
<feature type="transmembrane region" description="Helical" evidence="2">
    <location>
        <begin position="114"/>
        <end position="135"/>
    </location>
</feature>
<dbReference type="InterPro" id="IPR037185">
    <property type="entry name" value="EmrE-like"/>
</dbReference>
<dbReference type="GeneID" id="80452491"/>
<feature type="transmembrane region" description="Helical" evidence="2">
    <location>
        <begin position="60"/>
        <end position="82"/>
    </location>
</feature>
<protein>
    <submittedName>
        <fullName evidence="4">Putative membrane protein CrgA</fullName>
    </submittedName>
</protein>
<comment type="similarity">
    <text evidence="1">Belongs to the EamA transporter family.</text>
</comment>
<dbReference type="OrthoDB" id="68076at2"/>
<evidence type="ECO:0000256" key="2">
    <source>
        <dbReference type="SAM" id="Phobius"/>
    </source>
</evidence>
<keyword evidence="2" id="KW-0812">Transmembrane</keyword>
<dbReference type="EMBL" id="AP017457">
    <property type="protein sequence ID" value="BAU99842.1"/>
    <property type="molecule type" value="Genomic_DNA"/>
</dbReference>
<organism evidence="4 5">
    <name type="scientific">Aurantimicrobium minutum</name>
    <dbReference type="NCBI Taxonomy" id="708131"/>
    <lineage>
        <taxon>Bacteria</taxon>
        <taxon>Bacillati</taxon>
        <taxon>Actinomycetota</taxon>
        <taxon>Actinomycetes</taxon>
        <taxon>Micrococcales</taxon>
        <taxon>Microbacteriaceae</taxon>
        <taxon>Aurantimicrobium</taxon>
    </lineage>
</organism>
<sequence length="304" mass="31437">MLTVIFGLSGALVFGSGDFLGGLASKRMGAFLATGIAGLIGLFLLIGFTFIIPGEISDGAIVWGLLSGLCGAVAILLLYAALAIGPMSILSPLGALISAIFPVMWALLINGESLVWFGYVALVIGAIAIVLVAFTPEKEAVKPKARGIIFAVISGILIGLFLIVLDQAPSDAGIYPLVFNRFVNITIMFSVVFGMALIRWAHRKGYFGKDGSPRADLVVGDAGATDYRNGILLALGCGILDATGNALLLLGIQTGNLSVMSVLTAMYPAGTIILAALVLREKITKLQLVGMVLALTAAALLALS</sequence>
<evidence type="ECO:0000313" key="5">
    <source>
        <dbReference type="Proteomes" id="UP000243847"/>
    </source>
</evidence>
<reference evidence="4 5" key="1">
    <citation type="journal article" date="2016" name="Genome Announc.">
        <title>Complete Genome Sequence of Aurantimicrobium minutum Type Strain KNCT, a Planktonic Ultramicrobacterium Isolated from River Water.</title>
        <authorList>
            <person name="Nakai R."/>
            <person name="Fujisawa T."/>
            <person name="Nakamura Y."/>
            <person name="Nishide H."/>
            <person name="Uchiyama I."/>
            <person name="Baba T."/>
            <person name="Toyoda A."/>
            <person name="Fujiyama A."/>
            <person name="Naganuma T."/>
            <person name="Niki H."/>
        </authorList>
    </citation>
    <scope>NUCLEOTIDE SEQUENCE [LARGE SCALE GENOMIC DNA]</scope>
    <source>
        <strain evidence="4 5">KNC</strain>
    </source>
</reference>
<keyword evidence="2" id="KW-1133">Transmembrane helix</keyword>
<dbReference type="InterPro" id="IPR000620">
    <property type="entry name" value="EamA_dom"/>
</dbReference>